<evidence type="ECO:0000313" key="2">
    <source>
        <dbReference type="EMBL" id="GFH12358.1"/>
    </source>
</evidence>
<evidence type="ECO:0000313" key="3">
    <source>
        <dbReference type="Proteomes" id="UP000485058"/>
    </source>
</evidence>
<proteinExistence type="predicted"/>
<feature type="coiled-coil region" evidence="1">
    <location>
        <begin position="19"/>
        <end position="53"/>
    </location>
</feature>
<keyword evidence="3" id="KW-1185">Reference proteome</keyword>
<feature type="non-terminal residue" evidence="2">
    <location>
        <position position="130"/>
    </location>
</feature>
<organism evidence="2 3">
    <name type="scientific">Haematococcus lacustris</name>
    <name type="common">Green alga</name>
    <name type="synonym">Haematococcus pluvialis</name>
    <dbReference type="NCBI Taxonomy" id="44745"/>
    <lineage>
        <taxon>Eukaryota</taxon>
        <taxon>Viridiplantae</taxon>
        <taxon>Chlorophyta</taxon>
        <taxon>core chlorophytes</taxon>
        <taxon>Chlorophyceae</taxon>
        <taxon>CS clade</taxon>
        <taxon>Chlamydomonadales</taxon>
        <taxon>Haematococcaceae</taxon>
        <taxon>Haematococcus</taxon>
    </lineage>
</organism>
<accession>A0A699YXZ2</accession>
<reference evidence="2 3" key="1">
    <citation type="submission" date="2020-02" db="EMBL/GenBank/DDBJ databases">
        <title>Draft genome sequence of Haematococcus lacustris strain NIES-144.</title>
        <authorList>
            <person name="Morimoto D."/>
            <person name="Nakagawa S."/>
            <person name="Yoshida T."/>
            <person name="Sawayama S."/>
        </authorList>
    </citation>
    <scope>NUCLEOTIDE SEQUENCE [LARGE SCALE GENOMIC DNA]</scope>
    <source>
        <strain evidence="2 3">NIES-144</strain>
    </source>
</reference>
<dbReference type="AlphaFoldDB" id="A0A699YXZ2"/>
<dbReference type="Proteomes" id="UP000485058">
    <property type="component" value="Unassembled WGS sequence"/>
</dbReference>
<sequence>MDDDEHELTWLGEDTKPVELSAEEQLQRLQQELQQCRREMSEVRKELAAKAGDKDTVQLLRKDAEAHQKAPSVQAAESQALAEKEQHLQLLTAQVQVLEATLLQRAEELEESRKVMAAQKRALHNAAAQQ</sequence>
<protein>
    <submittedName>
        <fullName evidence="2">Uncharacterized protein</fullName>
    </submittedName>
</protein>
<comment type="caution">
    <text evidence="2">The sequence shown here is derived from an EMBL/GenBank/DDBJ whole genome shotgun (WGS) entry which is preliminary data.</text>
</comment>
<dbReference type="EMBL" id="BLLF01000495">
    <property type="protein sequence ID" value="GFH12358.1"/>
    <property type="molecule type" value="Genomic_DNA"/>
</dbReference>
<gene>
    <name evidence="2" type="ORF">HaLaN_08026</name>
</gene>
<name>A0A699YXZ2_HAELA</name>
<evidence type="ECO:0000256" key="1">
    <source>
        <dbReference type="SAM" id="Coils"/>
    </source>
</evidence>
<feature type="coiled-coil region" evidence="1">
    <location>
        <begin position="81"/>
        <end position="126"/>
    </location>
</feature>
<feature type="non-terminal residue" evidence="2">
    <location>
        <position position="1"/>
    </location>
</feature>
<keyword evidence="1" id="KW-0175">Coiled coil</keyword>